<evidence type="ECO:0000256" key="4">
    <source>
        <dbReference type="ARBA" id="ARBA00022741"/>
    </source>
</evidence>
<keyword evidence="7 10" id="KW-0030">Aminoacyl-tRNA synthetase</keyword>
<dbReference type="EC" id="6.1.1.19" evidence="2"/>
<evidence type="ECO:0000259" key="12">
    <source>
        <dbReference type="SMART" id="SM01016"/>
    </source>
</evidence>
<evidence type="ECO:0000256" key="5">
    <source>
        <dbReference type="ARBA" id="ARBA00022840"/>
    </source>
</evidence>
<evidence type="ECO:0000256" key="11">
    <source>
        <dbReference type="SAM" id="Coils"/>
    </source>
</evidence>
<organism evidence="13 14">
    <name type="scientific">Batillaria attramentaria</name>
    <dbReference type="NCBI Taxonomy" id="370345"/>
    <lineage>
        <taxon>Eukaryota</taxon>
        <taxon>Metazoa</taxon>
        <taxon>Spiralia</taxon>
        <taxon>Lophotrochozoa</taxon>
        <taxon>Mollusca</taxon>
        <taxon>Gastropoda</taxon>
        <taxon>Caenogastropoda</taxon>
        <taxon>Sorbeoconcha</taxon>
        <taxon>Cerithioidea</taxon>
        <taxon>Batillariidae</taxon>
        <taxon>Batillaria</taxon>
    </lineage>
</organism>
<dbReference type="EMBL" id="JACVVK020000186">
    <property type="protein sequence ID" value="KAK7485939.1"/>
    <property type="molecule type" value="Genomic_DNA"/>
</dbReference>
<comment type="caution">
    <text evidence="13">The sequence shown here is derived from an EMBL/GenBank/DDBJ whole genome shotgun (WGS) entry which is preliminary data.</text>
</comment>
<keyword evidence="5 10" id="KW-0067">ATP-binding</keyword>
<evidence type="ECO:0000256" key="7">
    <source>
        <dbReference type="ARBA" id="ARBA00023146"/>
    </source>
</evidence>
<dbReference type="NCBIfam" id="TIGR00456">
    <property type="entry name" value="argS"/>
    <property type="match status" value="1"/>
</dbReference>
<keyword evidence="3 10" id="KW-0436">Ligase</keyword>
<feature type="coiled-coil region" evidence="11">
    <location>
        <begin position="5"/>
        <end position="32"/>
    </location>
</feature>
<accession>A0ABD0KFL7</accession>
<evidence type="ECO:0000256" key="6">
    <source>
        <dbReference type="ARBA" id="ARBA00022917"/>
    </source>
</evidence>
<evidence type="ECO:0000313" key="14">
    <source>
        <dbReference type="Proteomes" id="UP001519460"/>
    </source>
</evidence>
<dbReference type="Gene3D" id="3.30.1360.70">
    <property type="entry name" value="Arginyl tRNA synthetase N-terminal domain"/>
    <property type="match status" value="1"/>
</dbReference>
<comment type="catalytic activity">
    <reaction evidence="9">
        <text>tRNA(Arg) + L-arginine + ATP = L-arginyl-tRNA(Arg) + AMP + diphosphate</text>
        <dbReference type="Rhea" id="RHEA:20301"/>
        <dbReference type="Rhea" id="RHEA-COMP:9658"/>
        <dbReference type="Rhea" id="RHEA-COMP:9673"/>
        <dbReference type="ChEBI" id="CHEBI:30616"/>
        <dbReference type="ChEBI" id="CHEBI:32682"/>
        <dbReference type="ChEBI" id="CHEBI:33019"/>
        <dbReference type="ChEBI" id="CHEBI:78442"/>
        <dbReference type="ChEBI" id="CHEBI:78513"/>
        <dbReference type="ChEBI" id="CHEBI:456215"/>
        <dbReference type="EC" id="6.1.1.19"/>
    </reaction>
</comment>
<dbReference type="Pfam" id="PF00750">
    <property type="entry name" value="tRNA-synt_1d"/>
    <property type="match status" value="1"/>
</dbReference>
<dbReference type="InterPro" id="IPR005148">
    <property type="entry name" value="Arg-tRNA-synth_N"/>
</dbReference>
<dbReference type="InterPro" id="IPR014729">
    <property type="entry name" value="Rossmann-like_a/b/a_fold"/>
</dbReference>
<protein>
    <recommendedName>
        <fullName evidence="2">arginine--tRNA ligase</fullName>
        <ecNumber evidence="2">6.1.1.19</ecNumber>
    </recommendedName>
    <alternativeName>
        <fullName evidence="8">Arginyl-tRNA synthetase</fullName>
    </alternativeName>
</protein>
<dbReference type="GO" id="GO:0006412">
    <property type="term" value="P:translation"/>
    <property type="evidence" value="ECO:0007669"/>
    <property type="project" value="UniProtKB-KW"/>
</dbReference>
<dbReference type="InterPro" id="IPR001278">
    <property type="entry name" value="Arg-tRNA-ligase"/>
</dbReference>
<evidence type="ECO:0000256" key="3">
    <source>
        <dbReference type="ARBA" id="ARBA00022598"/>
    </source>
</evidence>
<dbReference type="PANTHER" id="PTHR11956:SF5">
    <property type="entry name" value="ARGININE--TRNA LIGASE, CYTOPLASMIC"/>
    <property type="match status" value="1"/>
</dbReference>
<keyword evidence="14" id="KW-1185">Reference proteome</keyword>
<keyword evidence="4 10" id="KW-0547">Nucleotide-binding</keyword>
<evidence type="ECO:0000256" key="10">
    <source>
        <dbReference type="RuleBase" id="RU363038"/>
    </source>
</evidence>
<feature type="domain" description="Arginyl tRNA synthetase N-terminal" evidence="12">
    <location>
        <begin position="82"/>
        <end position="169"/>
    </location>
</feature>
<dbReference type="Proteomes" id="UP001519460">
    <property type="component" value="Unassembled WGS sequence"/>
</dbReference>
<dbReference type="InterPro" id="IPR001412">
    <property type="entry name" value="aa-tRNA-synth_I_CS"/>
</dbReference>
<dbReference type="FunFam" id="3.40.50.620:FF:000116">
    <property type="entry name" value="Arginine--tRNA ligase"/>
    <property type="match status" value="1"/>
</dbReference>
<keyword evidence="11" id="KW-0175">Coiled coil</keyword>
<dbReference type="AlphaFoldDB" id="A0ABD0KFL7"/>
<evidence type="ECO:0000256" key="8">
    <source>
        <dbReference type="ARBA" id="ARBA00033033"/>
    </source>
</evidence>
<dbReference type="PRINTS" id="PR01038">
    <property type="entry name" value="TRNASYNTHARG"/>
</dbReference>
<dbReference type="SUPFAM" id="SSF55190">
    <property type="entry name" value="Arginyl-tRNA synthetase (ArgRS), N-terminal 'additional' domain"/>
    <property type="match status" value="1"/>
</dbReference>
<dbReference type="InterPro" id="IPR035684">
    <property type="entry name" value="ArgRS_core"/>
</dbReference>
<evidence type="ECO:0000256" key="1">
    <source>
        <dbReference type="ARBA" id="ARBA00005594"/>
    </source>
</evidence>
<dbReference type="Pfam" id="PF03485">
    <property type="entry name" value="Arg_tRNA_synt_N"/>
    <property type="match status" value="1"/>
</dbReference>
<dbReference type="FunFam" id="3.30.1360.70:FF:000002">
    <property type="entry name" value="arginine--tRNA ligase, cytoplasmic"/>
    <property type="match status" value="1"/>
</dbReference>
<dbReference type="PROSITE" id="PS00178">
    <property type="entry name" value="AA_TRNA_LIGASE_I"/>
    <property type="match status" value="1"/>
</dbReference>
<dbReference type="SUPFAM" id="SSF52374">
    <property type="entry name" value="Nucleotidylyl transferase"/>
    <property type="match status" value="1"/>
</dbReference>
<dbReference type="Gene3D" id="3.40.50.620">
    <property type="entry name" value="HUPs"/>
    <property type="match status" value="1"/>
</dbReference>
<reference evidence="13 14" key="1">
    <citation type="journal article" date="2023" name="Sci. Data">
        <title>Genome assembly of the Korean intertidal mud-creeper Batillaria attramentaria.</title>
        <authorList>
            <person name="Patra A.K."/>
            <person name="Ho P.T."/>
            <person name="Jun S."/>
            <person name="Lee S.J."/>
            <person name="Kim Y."/>
            <person name="Won Y.J."/>
        </authorList>
    </citation>
    <scope>NUCLEOTIDE SEQUENCE [LARGE SCALE GENOMIC DNA]</scope>
    <source>
        <strain evidence="13">Wonlab-2016</strain>
    </source>
</reference>
<dbReference type="SMART" id="SM01016">
    <property type="entry name" value="Arg_tRNA_synt_N"/>
    <property type="match status" value="1"/>
</dbReference>
<proteinExistence type="inferred from homology"/>
<name>A0ABD0KFL7_9CAEN</name>
<dbReference type="PANTHER" id="PTHR11956">
    <property type="entry name" value="ARGINYL-TRNA SYNTHETASE"/>
    <property type="match status" value="1"/>
</dbReference>
<evidence type="ECO:0000256" key="9">
    <source>
        <dbReference type="ARBA" id="ARBA00049339"/>
    </source>
</evidence>
<evidence type="ECO:0000256" key="2">
    <source>
        <dbReference type="ARBA" id="ARBA00012837"/>
    </source>
</evidence>
<dbReference type="GO" id="GO:0004814">
    <property type="term" value="F:arginine-tRNA ligase activity"/>
    <property type="evidence" value="ECO:0007669"/>
    <property type="project" value="UniProtKB-EC"/>
</dbReference>
<dbReference type="InterPro" id="IPR036695">
    <property type="entry name" value="Arg-tRNA-synth_N_sf"/>
</dbReference>
<dbReference type="CDD" id="cd00671">
    <property type="entry name" value="ArgRS_core"/>
    <property type="match status" value="1"/>
</dbReference>
<keyword evidence="6 10" id="KW-0648">Protein biosynthesis</keyword>
<sequence length="498" mass="56523">MADEVDQYLLRVEQAEQEIDQLKKEIELLQDPDKLQASGVVSPAVEKLQSENAKLTYQLNHLKRFLKEEQTKQRTGAVSTQCMLEDVFRITITAAFPDLENPPVLVTPSSKMADFQCNSAMSLAQLIGTKTGKKVNPREVAQTIVDNLPGADFYEKVEVAGPGFINVYLSKQFVTQEVQMILTQGVRPPTIMQKKRVVVDFSSPNIAKEMHVGHLRSTIIGESICRLLEWVGHDVLRINHLGDWGTQFGMLIAHLQDKFPNYLNEPPPISDLQAFYKESKARFDEDEAFKKRAYECVVKLQSYEPSHYKGWQMIYNISMKEFQKVYDRLQVHLIDRGESFYQERMKQVMKELEERGVLEKDEEGRTVMFVPGFQVPLMMVKSDGGYTYDTSDIATIKQRLQEEKGDWLIYVVDSGQATHLNTIYGAAKMLGWLDPSKHRVEHVGFGVVLGEDKLGSFPPVMLHRNVLTGDILSPSVTFFRTQTLRSAGSPLEPGVVAK</sequence>
<evidence type="ECO:0000313" key="13">
    <source>
        <dbReference type="EMBL" id="KAK7485939.1"/>
    </source>
</evidence>
<dbReference type="GO" id="GO:0005524">
    <property type="term" value="F:ATP binding"/>
    <property type="evidence" value="ECO:0007669"/>
    <property type="project" value="UniProtKB-KW"/>
</dbReference>
<comment type="similarity">
    <text evidence="1 10">Belongs to the class-I aminoacyl-tRNA synthetase family.</text>
</comment>
<gene>
    <name evidence="13" type="ORF">BaRGS_00022805</name>
</gene>